<gene>
    <name evidence="2" type="ORF">Ttaiw_00374</name>
</gene>
<keyword evidence="1" id="KW-0175">Coiled coil</keyword>
<keyword evidence="3" id="KW-1185">Reference proteome</keyword>
<organism evidence="2 3">
    <name type="scientific">Tepidimonas taiwanensis</name>
    <dbReference type="NCBI Taxonomy" id="307486"/>
    <lineage>
        <taxon>Bacteria</taxon>
        <taxon>Pseudomonadati</taxon>
        <taxon>Pseudomonadota</taxon>
        <taxon>Betaproteobacteria</taxon>
        <taxon>Burkholderiales</taxon>
        <taxon>Tepidimonas</taxon>
    </lineage>
</organism>
<protein>
    <submittedName>
        <fullName evidence="2">Uncharacterized protein</fullName>
    </submittedName>
</protein>
<evidence type="ECO:0000313" key="3">
    <source>
        <dbReference type="Proteomes" id="UP000317763"/>
    </source>
</evidence>
<evidence type="ECO:0000313" key="2">
    <source>
        <dbReference type="EMBL" id="TSE33801.1"/>
    </source>
</evidence>
<comment type="caution">
    <text evidence="2">The sequence shown here is derived from an EMBL/GenBank/DDBJ whole genome shotgun (WGS) entry which is preliminary data.</text>
</comment>
<name>A0A554XD84_9BURK</name>
<feature type="coiled-coil region" evidence="1">
    <location>
        <begin position="15"/>
        <end position="70"/>
    </location>
</feature>
<accession>A0A554XD84</accession>
<reference evidence="2 3" key="1">
    <citation type="submission" date="2019-07" db="EMBL/GenBank/DDBJ databases">
        <title>Tepidimonas taiwanensis I1-1 draft genome.</title>
        <authorList>
            <person name="Da Costa M.S."/>
            <person name="Froufe H.J.C."/>
            <person name="Egas C."/>
            <person name="Albuquerque L."/>
        </authorList>
    </citation>
    <scope>NUCLEOTIDE SEQUENCE [LARGE SCALE GENOMIC DNA]</scope>
    <source>
        <strain evidence="2 3">I1-1</strain>
    </source>
</reference>
<dbReference type="Proteomes" id="UP000317763">
    <property type="component" value="Unassembled WGS sequence"/>
</dbReference>
<evidence type="ECO:0000256" key="1">
    <source>
        <dbReference type="SAM" id="Coils"/>
    </source>
</evidence>
<sequence>MRKAYNARVMTPVIIEELAQRVDRLLLRHQELLRTQSLLQQEVQRLTQERDHLRAQCQAARQRLDALIARLATEEPPR</sequence>
<proteinExistence type="predicted"/>
<dbReference type="AlphaFoldDB" id="A0A554XD84"/>
<dbReference type="EMBL" id="VJOM01000002">
    <property type="protein sequence ID" value="TSE33801.1"/>
    <property type="molecule type" value="Genomic_DNA"/>
</dbReference>
<dbReference type="STRING" id="307486.GCA_000807215_02152"/>